<dbReference type="SUPFAM" id="SSF53756">
    <property type="entry name" value="UDP-Glycosyltransferase/glycogen phosphorylase"/>
    <property type="match status" value="1"/>
</dbReference>
<dbReference type="EMBL" id="DRIG01000086">
    <property type="protein sequence ID" value="HEC79096.1"/>
    <property type="molecule type" value="Genomic_DNA"/>
</dbReference>
<gene>
    <name evidence="2" type="ORF">ENI34_08160</name>
</gene>
<sequence length="101" mass="11775">MRKILYYNTFSTIGGGEISLLSLIKGLKEQFEIIVACPPGDFPEVLNNVGIKVITVKTDMLKPIRMRWHNRYWGLNLFTCLYDVFLFMKNLFRLNKVIKST</sequence>
<keyword evidence="1" id="KW-0812">Transmembrane</keyword>
<feature type="transmembrane region" description="Helical" evidence="1">
    <location>
        <begin position="72"/>
        <end position="92"/>
    </location>
</feature>
<evidence type="ECO:0008006" key="4">
    <source>
        <dbReference type="Google" id="ProtNLM"/>
    </source>
</evidence>
<feature type="non-terminal residue" evidence="2">
    <location>
        <position position="101"/>
    </location>
</feature>
<organism evidence="2 3">
    <name type="scientific">candidate division WOR-3 bacterium</name>
    <dbReference type="NCBI Taxonomy" id="2052148"/>
    <lineage>
        <taxon>Bacteria</taxon>
        <taxon>Bacteria division WOR-3</taxon>
    </lineage>
</organism>
<keyword evidence="1" id="KW-1133">Transmembrane helix</keyword>
<keyword evidence="1" id="KW-0472">Membrane</keyword>
<name>A0A9C9ENR3_UNCW3</name>
<accession>A0A9C9ENR3</accession>
<evidence type="ECO:0000313" key="3">
    <source>
        <dbReference type="Proteomes" id="UP000885826"/>
    </source>
</evidence>
<comment type="caution">
    <text evidence="2">The sequence shown here is derived from an EMBL/GenBank/DDBJ whole genome shotgun (WGS) entry which is preliminary data.</text>
</comment>
<protein>
    <recommendedName>
        <fullName evidence="4">Glycosyltransferase subfamily 4-like N-terminal domain-containing protein</fullName>
    </recommendedName>
</protein>
<dbReference type="AlphaFoldDB" id="A0A9C9ENR3"/>
<proteinExistence type="predicted"/>
<reference evidence="2" key="1">
    <citation type="journal article" date="2020" name="mSystems">
        <title>Genome- and Community-Level Interaction Insights into Carbon Utilization and Element Cycling Functions of Hydrothermarchaeota in Hydrothermal Sediment.</title>
        <authorList>
            <person name="Zhou Z."/>
            <person name="Liu Y."/>
            <person name="Xu W."/>
            <person name="Pan J."/>
            <person name="Luo Z.H."/>
            <person name="Li M."/>
        </authorList>
    </citation>
    <scope>NUCLEOTIDE SEQUENCE</scope>
    <source>
        <strain evidence="2">HyVt-388</strain>
    </source>
</reference>
<dbReference type="Proteomes" id="UP000885826">
    <property type="component" value="Unassembled WGS sequence"/>
</dbReference>
<evidence type="ECO:0000256" key="1">
    <source>
        <dbReference type="SAM" id="Phobius"/>
    </source>
</evidence>
<evidence type="ECO:0000313" key="2">
    <source>
        <dbReference type="EMBL" id="HEC79096.1"/>
    </source>
</evidence>